<evidence type="ECO:0000256" key="3">
    <source>
        <dbReference type="ARBA" id="ARBA00023180"/>
    </source>
</evidence>
<evidence type="ECO:0000256" key="4">
    <source>
        <dbReference type="ARBA" id="ARBA00023295"/>
    </source>
</evidence>
<evidence type="ECO:0000313" key="9">
    <source>
        <dbReference type="Proteomes" id="UP000515204"/>
    </source>
</evidence>
<dbReference type="Gene3D" id="3.10.50.10">
    <property type="match status" value="1"/>
</dbReference>
<evidence type="ECO:0000313" key="10">
    <source>
        <dbReference type="RefSeq" id="XP_014489272.1"/>
    </source>
</evidence>
<keyword evidence="1" id="KW-0732">Signal</keyword>
<dbReference type="FunFam" id="3.10.50.10:FF:000003">
    <property type="entry name" value="Class V chitinase CHIT5b"/>
    <property type="match status" value="1"/>
</dbReference>
<dbReference type="PANTHER" id="PTHR11177:SF390">
    <property type="entry name" value="CHITINASE 11"/>
    <property type="match status" value="1"/>
</dbReference>
<feature type="transmembrane region" description="Helical" evidence="7">
    <location>
        <begin position="27"/>
        <end position="47"/>
    </location>
</feature>
<dbReference type="AlphaFoldDB" id="A0A6P3YHI4"/>
<dbReference type="GO" id="GO:0005576">
    <property type="term" value="C:extracellular region"/>
    <property type="evidence" value="ECO:0007669"/>
    <property type="project" value="TreeGrafter"/>
</dbReference>
<keyword evidence="9" id="KW-1185">Reference proteome</keyword>
<dbReference type="GO" id="GO:0006032">
    <property type="term" value="P:chitin catabolic process"/>
    <property type="evidence" value="ECO:0007669"/>
    <property type="project" value="TreeGrafter"/>
</dbReference>
<dbReference type="InterPro" id="IPR050314">
    <property type="entry name" value="Glycosyl_Hydrlase_18"/>
</dbReference>
<dbReference type="GO" id="GO:0004568">
    <property type="term" value="F:chitinase activity"/>
    <property type="evidence" value="ECO:0007669"/>
    <property type="project" value="TreeGrafter"/>
</dbReference>
<dbReference type="PROSITE" id="PS51910">
    <property type="entry name" value="GH18_2"/>
    <property type="match status" value="1"/>
</dbReference>
<dbReference type="GO" id="GO:0008061">
    <property type="term" value="F:chitin binding"/>
    <property type="evidence" value="ECO:0007669"/>
    <property type="project" value="InterPro"/>
</dbReference>
<dbReference type="KEGG" id="dqu:106752232"/>
<dbReference type="InterPro" id="IPR001223">
    <property type="entry name" value="Glyco_hydro18_cat"/>
</dbReference>
<keyword evidence="7" id="KW-0812">Transmembrane</keyword>
<keyword evidence="7" id="KW-0472">Membrane</keyword>
<dbReference type="InterPro" id="IPR017853">
    <property type="entry name" value="GH"/>
</dbReference>
<dbReference type="Pfam" id="PF00704">
    <property type="entry name" value="Glyco_hydro_18"/>
    <property type="match status" value="1"/>
</dbReference>
<evidence type="ECO:0000256" key="7">
    <source>
        <dbReference type="SAM" id="Phobius"/>
    </source>
</evidence>
<keyword evidence="3" id="KW-0325">Glycoprotein</keyword>
<evidence type="ECO:0000256" key="1">
    <source>
        <dbReference type="ARBA" id="ARBA00022729"/>
    </source>
</evidence>
<evidence type="ECO:0000256" key="2">
    <source>
        <dbReference type="ARBA" id="ARBA00022801"/>
    </source>
</evidence>
<comment type="similarity">
    <text evidence="6">Belongs to the glycosyl hydrolase 18 family.</text>
</comment>
<sequence length="476" mass="54342">MVNQIPVPQAKYELLTDIRQPRWRTQFLCLILTFLIVGVLFVTRAWFGILVLRAPKADKFVGEQIDNAKIAAWLRRARMYAESTKENQNADRNTSVNTSEQYHRNSTNQIIVCYYTISGDVNTSWELSPSHIDPHICTHIIVGFASVVNSTLDIGDNEWVYRRVVDLKNREPKLKVMVSAGGNNELHDGFPEMVKNHTNRKKFIRSVLNVTKTFHLDGFDVDWEFPAWLGSDSREKIHFVQLLEELRKAFDRSGQKLILTVAVAAPQAIVDQSYMVPEIAEHIDFVNLMSYDYHFYVWYFPVTDLNAPLFPRCTETGYLSTLNVNFSAQYWIAKGMPREKIVVGIPGYGHSYKLDNPSNHDLQAPADGFGELGTNGFVSYPTVCQFLKSGAVKVFNQESRVPYAFKGKEWISYDDQQSVYYKSAWIHANGFRGAMILSLNVDDWNGTCATNETFPLTRTVSKTFKELDKQQVSIGL</sequence>
<organism evidence="9 10">
    <name type="scientific">Dinoponera quadriceps</name>
    <name type="common">South American ant</name>
    <dbReference type="NCBI Taxonomy" id="609295"/>
    <lineage>
        <taxon>Eukaryota</taxon>
        <taxon>Metazoa</taxon>
        <taxon>Ecdysozoa</taxon>
        <taxon>Arthropoda</taxon>
        <taxon>Hexapoda</taxon>
        <taxon>Insecta</taxon>
        <taxon>Pterygota</taxon>
        <taxon>Neoptera</taxon>
        <taxon>Endopterygota</taxon>
        <taxon>Hymenoptera</taxon>
        <taxon>Apocrita</taxon>
        <taxon>Aculeata</taxon>
        <taxon>Formicoidea</taxon>
        <taxon>Formicidae</taxon>
        <taxon>Ponerinae</taxon>
        <taxon>Ponerini</taxon>
        <taxon>Dinoponera</taxon>
    </lineage>
</organism>
<keyword evidence="4 5" id="KW-0326">Glycosidase</keyword>
<dbReference type="GO" id="GO:0005975">
    <property type="term" value="P:carbohydrate metabolic process"/>
    <property type="evidence" value="ECO:0007669"/>
    <property type="project" value="InterPro"/>
</dbReference>
<dbReference type="RefSeq" id="XP_014489272.1">
    <property type="nucleotide sequence ID" value="XM_014633786.1"/>
</dbReference>
<evidence type="ECO:0000256" key="5">
    <source>
        <dbReference type="RuleBase" id="RU000489"/>
    </source>
</evidence>
<dbReference type="InterPro" id="IPR001579">
    <property type="entry name" value="Glyco_hydro_18_chit_AS"/>
</dbReference>
<dbReference type="GeneID" id="106752232"/>
<keyword evidence="2 5" id="KW-0378">Hydrolase</keyword>
<reference evidence="10" key="1">
    <citation type="submission" date="2025-08" db="UniProtKB">
        <authorList>
            <consortium name="RefSeq"/>
        </authorList>
    </citation>
    <scope>IDENTIFICATION</scope>
</reference>
<dbReference type="InterPro" id="IPR011583">
    <property type="entry name" value="Chitinase_II/V-like_cat"/>
</dbReference>
<dbReference type="OrthoDB" id="76388at2759"/>
<evidence type="ECO:0000256" key="6">
    <source>
        <dbReference type="RuleBase" id="RU004453"/>
    </source>
</evidence>
<dbReference type="InterPro" id="IPR029070">
    <property type="entry name" value="Chitinase_insertion_sf"/>
</dbReference>
<dbReference type="PANTHER" id="PTHR11177">
    <property type="entry name" value="CHITINASE"/>
    <property type="match status" value="1"/>
</dbReference>
<accession>A0A6P3YHI4</accession>
<dbReference type="PROSITE" id="PS01095">
    <property type="entry name" value="GH18_1"/>
    <property type="match status" value="1"/>
</dbReference>
<dbReference type="SUPFAM" id="SSF54556">
    <property type="entry name" value="Chitinase insertion domain"/>
    <property type="match status" value="1"/>
</dbReference>
<dbReference type="Proteomes" id="UP000515204">
    <property type="component" value="Unplaced"/>
</dbReference>
<keyword evidence="7" id="KW-1133">Transmembrane helix</keyword>
<name>A0A6P3YHI4_DINQU</name>
<dbReference type="Gene3D" id="3.20.20.80">
    <property type="entry name" value="Glycosidases"/>
    <property type="match status" value="1"/>
</dbReference>
<feature type="domain" description="GH18" evidence="8">
    <location>
        <begin position="109"/>
        <end position="467"/>
    </location>
</feature>
<dbReference type="SMART" id="SM00636">
    <property type="entry name" value="Glyco_18"/>
    <property type="match status" value="1"/>
</dbReference>
<evidence type="ECO:0000259" key="8">
    <source>
        <dbReference type="PROSITE" id="PS51910"/>
    </source>
</evidence>
<proteinExistence type="inferred from homology"/>
<dbReference type="SUPFAM" id="SSF51445">
    <property type="entry name" value="(Trans)glycosidases"/>
    <property type="match status" value="1"/>
</dbReference>
<protein>
    <submittedName>
        <fullName evidence="10">Chitinase-3-like protein 2</fullName>
    </submittedName>
</protein>
<gene>
    <name evidence="10" type="primary">LOC106752232</name>
</gene>